<dbReference type="EMBL" id="KZ772766">
    <property type="protein sequence ID" value="PTQ32854.1"/>
    <property type="molecule type" value="Genomic_DNA"/>
</dbReference>
<evidence type="ECO:0000313" key="2">
    <source>
        <dbReference type="Proteomes" id="UP000244005"/>
    </source>
</evidence>
<dbReference type="Gramene" id="Mp2g17630.1">
    <property type="protein sequence ID" value="Mp2g17630.1.cds"/>
    <property type="gene ID" value="Mp2g17630"/>
</dbReference>
<organism evidence="1 2">
    <name type="scientific">Marchantia polymorpha</name>
    <name type="common">Common liverwort</name>
    <name type="synonym">Marchantia aquatica</name>
    <dbReference type="NCBI Taxonomy" id="3197"/>
    <lineage>
        <taxon>Eukaryota</taxon>
        <taxon>Viridiplantae</taxon>
        <taxon>Streptophyta</taxon>
        <taxon>Embryophyta</taxon>
        <taxon>Marchantiophyta</taxon>
        <taxon>Marchantiopsida</taxon>
        <taxon>Marchantiidae</taxon>
        <taxon>Marchantiales</taxon>
        <taxon>Marchantiaceae</taxon>
        <taxon>Marchantia</taxon>
    </lineage>
</organism>
<dbReference type="Proteomes" id="UP000244005">
    <property type="component" value="Unassembled WGS sequence"/>
</dbReference>
<reference evidence="2" key="1">
    <citation type="journal article" date="2017" name="Cell">
        <title>Insights into land plant evolution garnered from the Marchantia polymorpha genome.</title>
        <authorList>
            <person name="Bowman J.L."/>
            <person name="Kohchi T."/>
            <person name="Yamato K.T."/>
            <person name="Jenkins J."/>
            <person name="Shu S."/>
            <person name="Ishizaki K."/>
            <person name="Yamaoka S."/>
            <person name="Nishihama R."/>
            <person name="Nakamura Y."/>
            <person name="Berger F."/>
            <person name="Adam C."/>
            <person name="Aki S.S."/>
            <person name="Althoff F."/>
            <person name="Araki T."/>
            <person name="Arteaga-Vazquez M.A."/>
            <person name="Balasubrmanian S."/>
            <person name="Barry K."/>
            <person name="Bauer D."/>
            <person name="Boehm C.R."/>
            <person name="Briginshaw L."/>
            <person name="Caballero-Perez J."/>
            <person name="Catarino B."/>
            <person name="Chen F."/>
            <person name="Chiyoda S."/>
            <person name="Chovatia M."/>
            <person name="Davies K.M."/>
            <person name="Delmans M."/>
            <person name="Demura T."/>
            <person name="Dierschke T."/>
            <person name="Dolan L."/>
            <person name="Dorantes-Acosta A.E."/>
            <person name="Eklund D.M."/>
            <person name="Florent S.N."/>
            <person name="Flores-Sandoval E."/>
            <person name="Fujiyama A."/>
            <person name="Fukuzawa H."/>
            <person name="Galik B."/>
            <person name="Grimanelli D."/>
            <person name="Grimwood J."/>
            <person name="Grossniklaus U."/>
            <person name="Hamada T."/>
            <person name="Haseloff J."/>
            <person name="Hetherington A.J."/>
            <person name="Higo A."/>
            <person name="Hirakawa Y."/>
            <person name="Hundley H.N."/>
            <person name="Ikeda Y."/>
            <person name="Inoue K."/>
            <person name="Inoue S.I."/>
            <person name="Ishida S."/>
            <person name="Jia Q."/>
            <person name="Kakita M."/>
            <person name="Kanazawa T."/>
            <person name="Kawai Y."/>
            <person name="Kawashima T."/>
            <person name="Kennedy M."/>
            <person name="Kinose K."/>
            <person name="Kinoshita T."/>
            <person name="Kohara Y."/>
            <person name="Koide E."/>
            <person name="Komatsu K."/>
            <person name="Kopischke S."/>
            <person name="Kubo M."/>
            <person name="Kyozuka J."/>
            <person name="Lagercrantz U."/>
            <person name="Lin S.S."/>
            <person name="Lindquist E."/>
            <person name="Lipzen A.M."/>
            <person name="Lu C.W."/>
            <person name="De Luna E."/>
            <person name="Martienssen R.A."/>
            <person name="Minamino N."/>
            <person name="Mizutani M."/>
            <person name="Mizutani M."/>
            <person name="Mochizuki N."/>
            <person name="Monte I."/>
            <person name="Mosher R."/>
            <person name="Nagasaki H."/>
            <person name="Nakagami H."/>
            <person name="Naramoto S."/>
            <person name="Nishitani K."/>
            <person name="Ohtani M."/>
            <person name="Okamoto T."/>
            <person name="Okumura M."/>
            <person name="Phillips J."/>
            <person name="Pollak B."/>
            <person name="Reinders A."/>
            <person name="Rovekamp M."/>
            <person name="Sano R."/>
            <person name="Sawa S."/>
            <person name="Schmid M.W."/>
            <person name="Shirakawa M."/>
            <person name="Solano R."/>
            <person name="Spunde A."/>
            <person name="Suetsugu N."/>
            <person name="Sugano S."/>
            <person name="Sugiyama A."/>
            <person name="Sun R."/>
            <person name="Suzuki Y."/>
            <person name="Takenaka M."/>
            <person name="Takezawa D."/>
            <person name="Tomogane H."/>
            <person name="Tsuzuki M."/>
            <person name="Ueda T."/>
            <person name="Umeda M."/>
            <person name="Ward J.M."/>
            <person name="Watanabe Y."/>
            <person name="Yazaki K."/>
            <person name="Yokoyama R."/>
            <person name="Yoshitake Y."/>
            <person name="Yotsui I."/>
            <person name="Zachgo S."/>
            <person name="Schmutz J."/>
        </authorList>
    </citation>
    <scope>NUCLEOTIDE SEQUENCE [LARGE SCALE GENOMIC DNA]</scope>
    <source>
        <strain evidence="2">Tak-1</strain>
    </source>
</reference>
<protein>
    <submittedName>
        <fullName evidence="1">Uncharacterized protein</fullName>
    </submittedName>
</protein>
<dbReference type="AlphaFoldDB" id="A0A2R6WG86"/>
<gene>
    <name evidence="1" type="ORF">MARPO_0094s0031</name>
</gene>
<name>A0A2R6WG86_MARPO</name>
<accession>A0A2R6WG86</accession>
<keyword evidence="2" id="KW-1185">Reference proteome</keyword>
<evidence type="ECO:0000313" key="1">
    <source>
        <dbReference type="EMBL" id="PTQ32854.1"/>
    </source>
</evidence>
<sequence>MTKLVRSLDRLYTSVPGVFRLGASGASFPAVPFGVVQQVAADWNSLSNHLSFDVSICSSIFSEYCKFVDVSKCFESGYQDAGA</sequence>
<proteinExistence type="predicted"/>